<sequence length="449" mass="47077">MDLVLGAVEEPSPHGIAAAISRLVRDGTLVDGTRLPTVRAVAGALGVSPATVSTAWQALAGVGLLTTRGRAGSHVHAPDRTWLPPRYRGLAGDLGNIRVDLSTGTPDPTLLPDLAAALARTGAATPTTSYVEAPVVPALEEHLRRTWPYPVESLTVVDGAMDAVSRSLELVVRFGDRVVIENPGFPPLLDLLDHLGAVRVPVDVDADGPTPAALTAALGTSPAAVVLQPRAHNPTGASMSEDRARDLAHVLRTHPDAGRTVVVEDDHSGEVATAPDVSLGTHLPDRVLHVRSFSKSHGPDLRIAALGGPADLMDRIVARRMLGPGWTSRTLQRVLLELLTGHHGMTAVTEARRVYHSRQARLVRALATHGVTARPGDGINLWLPVASERDATLHLAAAGIRVAPGSPFWSEPGPDHVRVTAGMLRDGVEEVGAVLAAATRAQSSSTRSA</sequence>
<dbReference type="Pfam" id="PF00155">
    <property type="entry name" value="Aminotran_1_2"/>
    <property type="match status" value="1"/>
</dbReference>
<dbReference type="SMART" id="SM00345">
    <property type="entry name" value="HTH_GNTR"/>
    <property type="match status" value="1"/>
</dbReference>
<feature type="domain" description="HTH gntR-type" evidence="6">
    <location>
        <begin position="10"/>
        <end position="78"/>
    </location>
</feature>
<evidence type="ECO:0000256" key="5">
    <source>
        <dbReference type="ARBA" id="ARBA00023163"/>
    </source>
</evidence>
<keyword evidence="4" id="KW-0238">DNA-binding</keyword>
<reference evidence="7 8" key="1">
    <citation type="submission" date="2013-08" db="EMBL/GenBank/DDBJ databases">
        <title>Genome sequencing of Cellulomonas bogoriensis 69B4.</title>
        <authorList>
            <person name="Chen F."/>
            <person name="Li Y."/>
            <person name="Wang G."/>
        </authorList>
    </citation>
    <scope>NUCLEOTIDE SEQUENCE [LARGE SCALE GENOMIC DNA]</scope>
    <source>
        <strain evidence="7 8">69B4</strain>
    </source>
</reference>
<proteinExistence type="inferred from homology"/>
<comment type="caution">
    <text evidence="7">The sequence shown here is derived from an EMBL/GenBank/DDBJ whole genome shotgun (WGS) entry which is preliminary data.</text>
</comment>
<gene>
    <name evidence="7" type="ORF">N869_02855</name>
</gene>
<evidence type="ECO:0000313" key="8">
    <source>
        <dbReference type="Proteomes" id="UP000054314"/>
    </source>
</evidence>
<dbReference type="EMBL" id="AXCZ01000010">
    <property type="protein sequence ID" value="KGM14178.1"/>
    <property type="molecule type" value="Genomic_DNA"/>
</dbReference>
<dbReference type="InterPro" id="IPR036390">
    <property type="entry name" value="WH_DNA-bd_sf"/>
</dbReference>
<dbReference type="PANTHER" id="PTHR46577">
    <property type="entry name" value="HTH-TYPE TRANSCRIPTIONAL REGULATORY PROTEIN GABR"/>
    <property type="match status" value="1"/>
</dbReference>
<evidence type="ECO:0000256" key="2">
    <source>
        <dbReference type="ARBA" id="ARBA00022898"/>
    </source>
</evidence>
<dbReference type="InterPro" id="IPR051446">
    <property type="entry name" value="HTH_trans_reg/aminotransferase"/>
</dbReference>
<keyword evidence="3" id="KW-0805">Transcription regulation</keyword>
<dbReference type="InterPro" id="IPR015424">
    <property type="entry name" value="PyrdxlP-dep_Trfase"/>
</dbReference>
<evidence type="ECO:0000256" key="1">
    <source>
        <dbReference type="ARBA" id="ARBA00005384"/>
    </source>
</evidence>
<dbReference type="Pfam" id="PF00392">
    <property type="entry name" value="GntR"/>
    <property type="match status" value="1"/>
</dbReference>
<dbReference type="Proteomes" id="UP000054314">
    <property type="component" value="Unassembled WGS sequence"/>
</dbReference>
<accession>A0A0A0C0K8</accession>
<evidence type="ECO:0000256" key="4">
    <source>
        <dbReference type="ARBA" id="ARBA00023125"/>
    </source>
</evidence>
<dbReference type="Gene3D" id="1.10.10.10">
    <property type="entry name" value="Winged helix-like DNA-binding domain superfamily/Winged helix DNA-binding domain"/>
    <property type="match status" value="1"/>
</dbReference>
<dbReference type="InterPro" id="IPR036388">
    <property type="entry name" value="WH-like_DNA-bd_sf"/>
</dbReference>
<keyword evidence="5" id="KW-0804">Transcription</keyword>
<evidence type="ECO:0000313" key="7">
    <source>
        <dbReference type="EMBL" id="KGM14178.1"/>
    </source>
</evidence>
<dbReference type="GO" id="GO:0003677">
    <property type="term" value="F:DNA binding"/>
    <property type="evidence" value="ECO:0007669"/>
    <property type="project" value="UniProtKB-KW"/>
</dbReference>
<name>A0A0A0C0K8_9CELL</name>
<dbReference type="InterPro" id="IPR000524">
    <property type="entry name" value="Tscrpt_reg_HTH_GntR"/>
</dbReference>
<dbReference type="CDD" id="cd00609">
    <property type="entry name" value="AAT_like"/>
    <property type="match status" value="1"/>
</dbReference>
<dbReference type="AlphaFoldDB" id="A0A0A0C0K8"/>
<dbReference type="InterPro" id="IPR015421">
    <property type="entry name" value="PyrdxlP-dep_Trfase_major"/>
</dbReference>
<keyword evidence="2" id="KW-0663">Pyridoxal phosphate</keyword>
<dbReference type="GO" id="GO:0030170">
    <property type="term" value="F:pyridoxal phosphate binding"/>
    <property type="evidence" value="ECO:0007669"/>
    <property type="project" value="InterPro"/>
</dbReference>
<dbReference type="PANTHER" id="PTHR46577:SF1">
    <property type="entry name" value="HTH-TYPE TRANSCRIPTIONAL REGULATORY PROTEIN GABR"/>
    <property type="match status" value="1"/>
</dbReference>
<dbReference type="InterPro" id="IPR004839">
    <property type="entry name" value="Aminotransferase_I/II_large"/>
</dbReference>
<dbReference type="SUPFAM" id="SSF46785">
    <property type="entry name" value="Winged helix' DNA-binding domain"/>
    <property type="match status" value="1"/>
</dbReference>
<dbReference type="SUPFAM" id="SSF53383">
    <property type="entry name" value="PLP-dependent transferases"/>
    <property type="match status" value="1"/>
</dbReference>
<dbReference type="Gene3D" id="3.40.640.10">
    <property type="entry name" value="Type I PLP-dependent aspartate aminotransferase-like (Major domain)"/>
    <property type="match status" value="1"/>
</dbReference>
<comment type="similarity">
    <text evidence="1">In the C-terminal section; belongs to the class-I pyridoxal-phosphate-dependent aminotransferase family.</text>
</comment>
<keyword evidence="8" id="KW-1185">Reference proteome</keyword>
<dbReference type="GO" id="GO:0003700">
    <property type="term" value="F:DNA-binding transcription factor activity"/>
    <property type="evidence" value="ECO:0007669"/>
    <property type="project" value="InterPro"/>
</dbReference>
<organism evidence="7 8">
    <name type="scientific">Cellulomonas bogoriensis 69B4 = DSM 16987</name>
    <dbReference type="NCBI Taxonomy" id="1386082"/>
    <lineage>
        <taxon>Bacteria</taxon>
        <taxon>Bacillati</taxon>
        <taxon>Actinomycetota</taxon>
        <taxon>Actinomycetes</taxon>
        <taxon>Micrococcales</taxon>
        <taxon>Cellulomonadaceae</taxon>
        <taxon>Cellulomonas</taxon>
    </lineage>
</organism>
<dbReference type="PROSITE" id="PS50949">
    <property type="entry name" value="HTH_GNTR"/>
    <property type="match status" value="1"/>
</dbReference>
<evidence type="ECO:0000256" key="3">
    <source>
        <dbReference type="ARBA" id="ARBA00023015"/>
    </source>
</evidence>
<protein>
    <submittedName>
        <fullName evidence="7">GntR family transcriptional regulator</fullName>
    </submittedName>
</protein>
<dbReference type="OrthoDB" id="4307011at2"/>
<evidence type="ECO:0000259" key="6">
    <source>
        <dbReference type="PROSITE" id="PS50949"/>
    </source>
</evidence>